<evidence type="ECO:0000259" key="9">
    <source>
        <dbReference type="SMART" id="SM01312"/>
    </source>
</evidence>
<keyword evidence="11" id="KW-1185">Reference proteome</keyword>
<comment type="function">
    <text evidence="1">May be involved in a process influencing telomere capping.</text>
</comment>
<sequence>MESLESELEANEETLQTSIAVRLPKRHGLSMTAGVNGKAFMDLGESNFKVGSSGASSGTRKPMVTYTSRSKGQRSTLIVDSGSSSPDELDSLSQSDTHSPSKKPVQKFDEDVQAGSVENEYAKRAQKQSDAIRNLHFRKNINQGKMQPEPSGSKAPPSKENERRAVQDTGTFSKRSLASKATKLRLDNCESSRPLGDKSPNRQLSPPPSHKPPREKPKPRPIKKPEATTVDAAPKTTKKPNIPTVKKPHFPLQVKRAPPPSEADAMHSDLGIPSRIRLPEQFPFLSPTSQRTAPSSTTAEKFPLSPPKSRVDEFPVPSPLASDDRGKKIAPSALLMPSPQSFDASSKGKALAVSAEDDEEDEDGSYGRKSKGTRLEPFPMNTQMLRHTSSPSAQLSQAVKRNSDGIRSDGAAKKRRKDDEDDMLSSLPGDYAFEDDDDTLFMSPFVDPKTLCPYCDTPLPTSPTPLLRSLLAKVCKKSSPDPRPANPLGRKAPLATFIAVCQRHRFESQILPEAEQKGWPKTIDWAKVGGRVEAMRDSLQALINDRDDNDGGEFFWATGGPRSKCVFWRDVVSEVKQKGSRAVAGVRGQFANFEKTQPGYYGELGSVIIHQTLYNLFPPSELDPDLISPLASNEFIQRVLVPEVAVRLIKEDQNLKGDVGANEALQILRESSAYGIAMFPEDSGDLACVGPSRGSRGQRREDEMGAGDLIVMERARKRRKELEEEDEHGEEAEEQDRRRIESRGRRTRKGKAKTTIQEEDSGSDVVFVPQKPKPRPRPINKSSSNDNALANADLENEVAVSEREAKIPERKTSNATRMDNGDVKSQRPKRSKAKKFPLDVDSAADSTDTDSSSWPNLSPRYRSLSASETGNQSVRASPTSSPLALKKRAQTRTTTSSEVNLYSTSGSEGDRSDSSRTRRGCKIKKVESFMDIAVDSLEIKDDNNIYDGHYIKTPVAKRDRQSTVEITDDDTPKPARFPPSRVPPAVPAASESSMMKPLELARLRRQEKQANDLAREHLRKASLEPPWVRSMLDAPRNSDESFTSTRTPTPLGQREFGWLLNDSSQSSSGSW</sequence>
<dbReference type="OrthoDB" id="128308at2759"/>
<feature type="region of interest" description="Disordered" evidence="8">
    <location>
        <begin position="45"/>
        <end position="271"/>
    </location>
</feature>
<evidence type="ECO:0000256" key="8">
    <source>
        <dbReference type="SAM" id="MobiDB-lite"/>
    </source>
</evidence>
<dbReference type="HOGENOM" id="CLU_300526_0_0_1"/>
<feature type="compositionally biased region" description="Low complexity" evidence="8">
    <location>
        <begin position="839"/>
        <end position="853"/>
    </location>
</feature>
<gene>
    <name evidence="10" type="ORF">K443DRAFT_673997</name>
</gene>
<evidence type="ECO:0000256" key="5">
    <source>
        <dbReference type="ARBA" id="ARBA00015162"/>
    </source>
</evidence>
<comment type="subcellular location">
    <subcellularLocation>
        <location evidence="3">Cytoplasm</location>
    </subcellularLocation>
    <subcellularLocation>
        <location evidence="2">Nucleus</location>
    </subcellularLocation>
</comment>
<evidence type="ECO:0000256" key="1">
    <source>
        <dbReference type="ARBA" id="ARBA00002738"/>
    </source>
</evidence>
<evidence type="ECO:0000313" key="10">
    <source>
        <dbReference type="EMBL" id="KIK06710.1"/>
    </source>
</evidence>
<feature type="compositionally biased region" description="Basic residues" evidence="8">
    <location>
        <begin position="826"/>
        <end position="835"/>
    </location>
</feature>
<dbReference type="AlphaFoldDB" id="A0A0C9X3I5"/>
<evidence type="ECO:0000313" key="11">
    <source>
        <dbReference type="Proteomes" id="UP000054477"/>
    </source>
</evidence>
<reference evidence="10 11" key="1">
    <citation type="submission" date="2014-04" db="EMBL/GenBank/DDBJ databases">
        <authorList>
            <consortium name="DOE Joint Genome Institute"/>
            <person name="Kuo A."/>
            <person name="Kohler A."/>
            <person name="Nagy L.G."/>
            <person name="Floudas D."/>
            <person name="Copeland A."/>
            <person name="Barry K.W."/>
            <person name="Cichocki N."/>
            <person name="Veneault-Fourrey C."/>
            <person name="LaButti K."/>
            <person name="Lindquist E.A."/>
            <person name="Lipzen A."/>
            <person name="Lundell T."/>
            <person name="Morin E."/>
            <person name="Murat C."/>
            <person name="Sun H."/>
            <person name="Tunlid A."/>
            <person name="Henrissat B."/>
            <person name="Grigoriev I.V."/>
            <person name="Hibbett D.S."/>
            <person name="Martin F."/>
            <person name="Nordberg H.P."/>
            <person name="Cantor M.N."/>
            <person name="Hua S.X."/>
        </authorList>
    </citation>
    <scope>NUCLEOTIDE SEQUENCE [LARGE SCALE GENOMIC DNA]</scope>
    <source>
        <strain evidence="10 11">LaAM-08-1</strain>
    </source>
</reference>
<feature type="compositionally biased region" description="Acidic residues" evidence="8">
    <location>
        <begin position="723"/>
        <end position="734"/>
    </location>
</feature>
<feature type="region of interest" description="Disordered" evidence="8">
    <location>
        <begin position="1029"/>
        <end position="1071"/>
    </location>
</feature>
<feature type="compositionally biased region" description="Polar residues" evidence="8">
    <location>
        <begin position="891"/>
        <end position="902"/>
    </location>
</feature>
<feature type="region of interest" description="Disordered" evidence="8">
    <location>
        <begin position="959"/>
        <end position="994"/>
    </location>
</feature>
<feature type="compositionally biased region" description="Basic and acidic residues" evidence="8">
    <location>
        <begin position="800"/>
        <end position="812"/>
    </location>
</feature>
<dbReference type="PANTHER" id="PTHR41391:SF1">
    <property type="entry name" value="RESTRICTION OF TELOMERE CAPPING PROTEIN 4"/>
    <property type="match status" value="1"/>
</dbReference>
<keyword evidence="6" id="KW-0963">Cytoplasm</keyword>
<feature type="compositionally biased region" description="Basic and acidic residues" evidence="8">
    <location>
        <begin position="157"/>
        <end position="166"/>
    </location>
</feature>
<protein>
    <recommendedName>
        <fullName evidence="5">Restriction of telomere capping protein 4</fullName>
    </recommendedName>
</protein>
<feature type="domain" description="Restriction of telomere capping protein 4 C-terminal" evidence="9">
    <location>
        <begin position="542"/>
        <end position="681"/>
    </location>
</feature>
<feature type="compositionally biased region" description="Polar residues" evidence="8">
    <location>
        <begin position="864"/>
        <end position="882"/>
    </location>
</feature>
<comment type="similarity">
    <text evidence="4">Belongs to the RTC4 family.</text>
</comment>
<feature type="region of interest" description="Disordered" evidence="8">
    <location>
        <begin position="686"/>
        <end position="921"/>
    </location>
</feature>
<feature type="compositionally biased region" description="Polar residues" evidence="8">
    <location>
        <begin position="1040"/>
        <end position="1050"/>
    </location>
</feature>
<feature type="compositionally biased region" description="Basic and acidic residues" evidence="8">
    <location>
        <begin position="401"/>
        <end position="412"/>
    </location>
</feature>
<dbReference type="STRING" id="1095629.A0A0C9X3I5"/>
<evidence type="ECO:0000256" key="3">
    <source>
        <dbReference type="ARBA" id="ARBA00004496"/>
    </source>
</evidence>
<feature type="compositionally biased region" description="Low complexity" evidence="8">
    <location>
        <begin position="782"/>
        <end position="793"/>
    </location>
</feature>
<reference evidence="11" key="2">
    <citation type="submission" date="2015-01" db="EMBL/GenBank/DDBJ databases">
        <title>Evolutionary Origins and Diversification of the Mycorrhizal Mutualists.</title>
        <authorList>
            <consortium name="DOE Joint Genome Institute"/>
            <consortium name="Mycorrhizal Genomics Consortium"/>
            <person name="Kohler A."/>
            <person name="Kuo A."/>
            <person name="Nagy L.G."/>
            <person name="Floudas D."/>
            <person name="Copeland A."/>
            <person name="Barry K.W."/>
            <person name="Cichocki N."/>
            <person name="Veneault-Fourrey C."/>
            <person name="LaButti K."/>
            <person name="Lindquist E.A."/>
            <person name="Lipzen A."/>
            <person name="Lundell T."/>
            <person name="Morin E."/>
            <person name="Murat C."/>
            <person name="Riley R."/>
            <person name="Ohm R."/>
            <person name="Sun H."/>
            <person name="Tunlid A."/>
            <person name="Henrissat B."/>
            <person name="Grigoriev I.V."/>
            <person name="Hibbett D.S."/>
            <person name="Martin F."/>
        </authorList>
    </citation>
    <scope>NUCLEOTIDE SEQUENCE [LARGE SCALE GENOMIC DNA]</scope>
    <source>
        <strain evidence="11">LaAM-08-1</strain>
    </source>
</reference>
<dbReference type="Pfam" id="PF14474">
    <property type="entry name" value="RTC4"/>
    <property type="match status" value="1"/>
</dbReference>
<dbReference type="SMART" id="SM01312">
    <property type="entry name" value="RTC4"/>
    <property type="match status" value="1"/>
</dbReference>
<dbReference type="EMBL" id="KN838551">
    <property type="protein sequence ID" value="KIK06710.1"/>
    <property type="molecule type" value="Genomic_DNA"/>
</dbReference>
<evidence type="ECO:0000256" key="7">
    <source>
        <dbReference type="ARBA" id="ARBA00023242"/>
    </source>
</evidence>
<feature type="compositionally biased region" description="Basic and acidic residues" evidence="8">
    <location>
        <begin position="184"/>
        <end position="200"/>
    </location>
</feature>
<evidence type="ECO:0000256" key="6">
    <source>
        <dbReference type="ARBA" id="ARBA00022490"/>
    </source>
</evidence>
<evidence type="ECO:0000256" key="2">
    <source>
        <dbReference type="ARBA" id="ARBA00004123"/>
    </source>
</evidence>
<dbReference type="Proteomes" id="UP000054477">
    <property type="component" value="Unassembled WGS sequence"/>
</dbReference>
<organism evidence="10 11">
    <name type="scientific">Laccaria amethystina LaAM-08-1</name>
    <dbReference type="NCBI Taxonomy" id="1095629"/>
    <lineage>
        <taxon>Eukaryota</taxon>
        <taxon>Fungi</taxon>
        <taxon>Dikarya</taxon>
        <taxon>Basidiomycota</taxon>
        <taxon>Agaricomycotina</taxon>
        <taxon>Agaricomycetes</taxon>
        <taxon>Agaricomycetidae</taxon>
        <taxon>Agaricales</taxon>
        <taxon>Agaricineae</taxon>
        <taxon>Hydnangiaceae</taxon>
        <taxon>Laccaria</taxon>
    </lineage>
</organism>
<evidence type="ECO:0000256" key="4">
    <source>
        <dbReference type="ARBA" id="ARBA00009461"/>
    </source>
</evidence>
<name>A0A0C9X3I5_9AGAR</name>
<feature type="compositionally biased region" description="Basic and acidic residues" evidence="8">
    <location>
        <begin position="735"/>
        <end position="744"/>
    </location>
</feature>
<feature type="compositionally biased region" description="Pro residues" evidence="8">
    <location>
        <begin position="975"/>
        <end position="986"/>
    </location>
</feature>
<dbReference type="PANTHER" id="PTHR41391">
    <property type="entry name" value="RESTRICTION OF TELOMERE CAPPING PROTEIN 4"/>
    <property type="match status" value="1"/>
</dbReference>
<feature type="compositionally biased region" description="Polar residues" evidence="8">
    <location>
        <begin position="380"/>
        <end position="400"/>
    </location>
</feature>
<feature type="compositionally biased region" description="Polar residues" evidence="8">
    <location>
        <begin position="49"/>
        <end position="98"/>
    </location>
</feature>
<accession>A0A0C9X3I5</accession>
<feature type="compositionally biased region" description="Basic and acidic residues" evidence="8">
    <location>
        <begin position="212"/>
        <end position="226"/>
    </location>
</feature>
<proteinExistence type="inferred from homology"/>
<dbReference type="GO" id="GO:0005737">
    <property type="term" value="C:cytoplasm"/>
    <property type="evidence" value="ECO:0007669"/>
    <property type="project" value="UniProtKB-SubCell"/>
</dbReference>
<feature type="compositionally biased region" description="Polar residues" evidence="8">
    <location>
        <begin position="286"/>
        <end position="299"/>
    </location>
</feature>
<dbReference type="InterPro" id="IPR028094">
    <property type="entry name" value="RTC4_C"/>
</dbReference>
<feature type="compositionally biased region" description="Acidic residues" evidence="8">
    <location>
        <begin position="355"/>
        <end position="364"/>
    </location>
</feature>
<keyword evidence="7" id="KW-0539">Nucleus</keyword>
<feature type="region of interest" description="Disordered" evidence="8">
    <location>
        <begin position="284"/>
        <end position="429"/>
    </location>
</feature>
<dbReference type="InterPro" id="IPR039024">
    <property type="entry name" value="RTC4"/>
</dbReference>
<dbReference type="GO" id="GO:0005634">
    <property type="term" value="C:nucleus"/>
    <property type="evidence" value="ECO:0007669"/>
    <property type="project" value="UniProtKB-SubCell"/>
</dbReference>